<evidence type="ECO:0000313" key="3">
    <source>
        <dbReference type="EMBL" id="OXR45139.1"/>
    </source>
</evidence>
<dbReference type="RefSeq" id="WP_094025648.1">
    <property type="nucleotide sequence ID" value="NZ_NGAF01000005.1"/>
</dbReference>
<dbReference type="EMBL" id="NGAF01000005">
    <property type="protein sequence ID" value="OXR45139.1"/>
    <property type="molecule type" value="Genomic_DNA"/>
</dbReference>
<proteinExistence type="predicted"/>
<dbReference type="Proteomes" id="UP000215506">
    <property type="component" value="Unassembled WGS sequence"/>
</dbReference>
<gene>
    <name evidence="3" type="ORF">B7C42_03096</name>
</gene>
<organism evidence="3 4">
    <name type="scientific">Nocardia cerradoensis</name>
    <dbReference type="NCBI Taxonomy" id="85688"/>
    <lineage>
        <taxon>Bacteria</taxon>
        <taxon>Bacillati</taxon>
        <taxon>Actinomycetota</taxon>
        <taxon>Actinomycetes</taxon>
        <taxon>Mycobacteriales</taxon>
        <taxon>Nocardiaceae</taxon>
        <taxon>Nocardia</taxon>
    </lineage>
</organism>
<feature type="domain" description="ER-bound oxygenase mpaB/mpaB'/Rubber oxygenase catalytic" evidence="2">
    <location>
        <begin position="48"/>
        <end position="270"/>
    </location>
</feature>
<dbReference type="InterPro" id="IPR018713">
    <property type="entry name" value="MPAB/Lcp_cat_dom"/>
</dbReference>
<dbReference type="GO" id="GO:0016491">
    <property type="term" value="F:oxidoreductase activity"/>
    <property type="evidence" value="ECO:0007669"/>
    <property type="project" value="InterPro"/>
</dbReference>
<dbReference type="Pfam" id="PF09995">
    <property type="entry name" value="MPAB_Lcp_cat"/>
    <property type="match status" value="1"/>
</dbReference>
<comment type="caution">
    <text evidence="3">The sequence shown here is derived from an EMBL/GenBank/DDBJ whole genome shotgun (WGS) entry which is preliminary data.</text>
</comment>
<accession>A0A231H8G6</accession>
<sequence>METPTTPAPAETAGESEKVEKRSSEYVRPRHRNDEPVDWALGPGSVSWKVMKDPAVFVVGLLREALLLTLHPAFAAAAADHDSFGDDPVERFRHVAIYTYGATYGTRADAERVSQMVRRRHAQIVGIEPLTLIPYRAHSEYELALTSAMLTASFLAAYEELHGQLTSAQRDQFVQEQKVPAALLGIDPKHLPSTYGGLIDYIAHARSRFATGLQARETLSPFATGEYPAGTAIGDLPFFKRKAAMFAARAVSDMAILTMTWEERELVAINRRPKLGTTAAVRLSAHLLSAWFRSDKGMRVFDGFVKSHTAEIFRRAREADAARGGRTRVAQFQVPDASAFVVELPDLLRNWPGSVDEYTLGNELGRAAAASAPVPKPGRLQRKKTTS</sequence>
<evidence type="ECO:0000313" key="4">
    <source>
        <dbReference type="Proteomes" id="UP000215506"/>
    </source>
</evidence>
<feature type="compositionally biased region" description="Basic and acidic residues" evidence="1">
    <location>
        <begin position="15"/>
        <end position="30"/>
    </location>
</feature>
<feature type="compositionally biased region" description="Low complexity" evidence="1">
    <location>
        <begin position="1"/>
        <end position="13"/>
    </location>
</feature>
<feature type="region of interest" description="Disordered" evidence="1">
    <location>
        <begin position="367"/>
        <end position="387"/>
    </location>
</feature>
<dbReference type="AlphaFoldDB" id="A0A231H8G6"/>
<dbReference type="PANTHER" id="PTHR36151">
    <property type="entry name" value="BLR2777 PROTEIN"/>
    <property type="match status" value="1"/>
</dbReference>
<reference evidence="3 4" key="1">
    <citation type="submission" date="2017-07" db="EMBL/GenBank/DDBJ databases">
        <title>First draft Genome Sequence of Nocardia cerradoensis isolated from human infection.</title>
        <authorList>
            <person name="Carrasco G."/>
        </authorList>
    </citation>
    <scope>NUCLEOTIDE SEQUENCE [LARGE SCALE GENOMIC DNA]</scope>
    <source>
        <strain evidence="3 4">CNM20130759</strain>
    </source>
</reference>
<protein>
    <recommendedName>
        <fullName evidence="2">ER-bound oxygenase mpaB/mpaB'/Rubber oxygenase catalytic domain-containing protein</fullName>
    </recommendedName>
</protein>
<keyword evidence="4" id="KW-1185">Reference proteome</keyword>
<name>A0A231H8G6_9NOCA</name>
<evidence type="ECO:0000259" key="2">
    <source>
        <dbReference type="Pfam" id="PF09995"/>
    </source>
</evidence>
<evidence type="ECO:0000256" key="1">
    <source>
        <dbReference type="SAM" id="MobiDB-lite"/>
    </source>
</evidence>
<dbReference type="PANTHER" id="PTHR36151:SF3">
    <property type="entry name" value="ER-BOUND OXYGENASE MPAB_MPAB'_RUBBER OXYGENASE CATALYTIC DOMAIN-CONTAINING PROTEIN"/>
    <property type="match status" value="1"/>
</dbReference>
<feature type="region of interest" description="Disordered" evidence="1">
    <location>
        <begin position="1"/>
        <end position="30"/>
    </location>
</feature>